<evidence type="ECO:0000313" key="2">
    <source>
        <dbReference type="Proteomes" id="UP000094936"/>
    </source>
</evidence>
<dbReference type="PROSITE" id="PS51257">
    <property type="entry name" value="PROKAR_LIPOPROTEIN"/>
    <property type="match status" value="1"/>
</dbReference>
<comment type="caution">
    <text evidence="1">The sequence shown here is derived from an EMBL/GenBank/DDBJ whole genome shotgun (WGS) entry which is preliminary data.</text>
</comment>
<sequence>MIKALLPLAVALTLAGCSSTSDPVDTRIEAAIKLCQSDSAKAFSNTQDGFRVMCHDGSSYILRGGLTIEKVAELDRVYCSSMGIRNLVSDEQGGIKLSCKDGANYVL</sequence>
<dbReference type="STRING" id="1080227.A8L45_17790"/>
<proteinExistence type="predicted"/>
<dbReference type="OrthoDB" id="5917492at2"/>
<dbReference type="EMBL" id="LYBM01000039">
    <property type="protein sequence ID" value="ODA31213.1"/>
    <property type="molecule type" value="Genomic_DNA"/>
</dbReference>
<name>A0A1C3EDA1_9GAMM</name>
<dbReference type="RefSeq" id="WP_068904712.1">
    <property type="nucleotide sequence ID" value="NZ_JBHUIF010000029.1"/>
</dbReference>
<dbReference type="AlphaFoldDB" id="A0A1C3EDA1"/>
<protein>
    <recommendedName>
        <fullName evidence="3">Lipoprotein</fullName>
    </recommendedName>
</protein>
<evidence type="ECO:0000313" key="1">
    <source>
        <dbReference type="EMBL" id="ODA31213.1"/>
    </source>
</evidence>
<keyword evidence="2" id="KW-1185">Reference proteome</keyword>
<gene>
    <name evidence="1" type="ORF">A8L45_17790</name>
</gene>
<reference evidence="1 2" key="1">
    <citation type="submission" date="2016-05" db="EMBL/GenBank/DDBJ databases">
        <title>Genomic Taxonomy of the Vibrionaceae.</title>
        <authorList>
            <person name="Gomez-Gil B."/>
            <person name="Enciso-Ibarra J."/>
        </authorList>
    </citation>
    <scope>NUCLEOTIDE SEQUENCE [LARGE SCALE GENOMIC DNA]</scope>
    <source>
        <strain evidence="1 2">CAIM 1920</strain>
    </source>
</reference>
<organism evidence="1 2">
    <name type="scientific">Veronia pacifica</name>
    <dbReference type="NCBI Taxonomy" id="1080227"/>
    <lineage>
        <taxon>Bacteria</taxon>
        <taxon>Pseudomonadati</taxon>
        <taxon>Pseudomonadota</taxon>
        <taxon>Gammaproteobacteria</taxon>
        <taxon>Vibrionales</taxon>
        <taxon>Vibrionaceae</taxon>
        <taxon>Veronia</taxon>
    </lineage>
</organism>
<evidence type="ECO:0008006" key="3">
    <source>
        <dbReference type="Google" id="ProtNLM"/>
    </source>
</evidence>
<dbReference type="Proteomes" id="UP000094936">
    <property type="component" value="Unassembled WGS sequence"/>
</dbReference>
<accession>A0A1C3EDA1</accession>